<sequence length="251" mass="30071">MKTEQGFTTLDNAIREILINEQRTTLHKYLWYLNYAIKSYRKFKIDDSKEFKTVKLVMDSKKAVKYPMDLIQWNKIGLMWRDRVDIIIPDETIAMFHEKEGSVYKSNDPWISEEEWNVQFYNYYNNSGSYSGMTLKGKAYNSAGYLRLNDACREIQFSADVDHCSVYVEYVANCDSPCNKTFIPVIAMDMLQEAIKYFDYKYRFGEQDNRTQVQWMVWDRERMTYKGRISDLSQEGLRNVRFRNTHQFFKI</sequence>
<comment type="caution">
    <text evidence="1">The sequence shown here is derived from an EMBL/GenBank/DDBJ whole genome shotgun (WGS) entry which is preliminary data.</text>
</comment>
<proteinExistence type="predicted"/>
<organism evidence="1">
    <name type="scientific">marine sediment metagenome</name>
    <dbReference type="NCBI Taxonomy" id="412755"/>
    <lineage>
        <taxon>unclassified sequences</taxon>
        <taxon>metagenomes</taxon>
        <taxon>ecological metagenomes</taxon>
    </lineage>
</organism>
<reference evidence="1" key="1">
    <citation type="journal article" date="2015" name="Nature">
        <title>Complex archaea that bridge the gap between prokaryotes and eukaryotes.</title>
        <authorList>
            <person name="Spang A."/>
            <person name="Saw J.H."/>
            <person name="Jorgensen S.L."/>
            <person name="Zaremba-Niedzwiedzka K."/>
            <person name="Martijn J."/>
            <person name="Lind A.E."/>
            <person name="van Eijk R."/>
            <person name="Schleper C."/>
            <person name="Guy L."/>
            <person name="Ettema T.J."/>
        </authorList>
    </citation>
    <scope>NUCLEOTIDE SEQUENCE</scope>
</reference>
<dbReference type="AlphaFoldDB" id="A0A0F9NA31"/>
<accession>A0A0F9NA31</accession>
<protein>
    <submittedName>
        <fullName evidence="1">Uncharacterized protein</fullName>
    </submittedName>
</protein>
<name>A0A0F9NA31_9ZZZZ</name>
<evidence type="ECO:0000313" key="1">
    <source>
        <dbReference type="EMBL" id="KKM85620.1"/>
    </source>
</evidence>
<gene>
    <name evidence="1" type="ORF">LCGC14_1287280</name>
</gene>
<dbReference type="EMBL" id="LAZR01007382">
    <property type="protein sequence ID" value="KKM85620.1"/>
    <property type="molecule type" value="Genomic_DNA"/>
</dbReference>